<comment type="caution">
    <text evidence="2">The sequence shown here is derived from an EMBL/GenBank/DDBJ whole genome shotgun (WGS) entry which is preliminary data.</text>
</comment>
<organism evidence="2 3">
    <name type="scientific">Candidatus Eubacterium faecale</name>
    <dbReference type="NCBI Taxonomy" id="2838568"/>
    <lineage>
        <taxon>Bacteria</taxon>
        <taxon>Bacillati</taxon>
        <taxon>Bacillota</taxon>
        <taxon>Clostridia</taxon>
        <taxon>Eubacteriales</taxon>
        <taxon>Eubacteriaceae</taxon>
        <taxon>Eubacterium</taxon>
    </lineage>
</organism>
<reference evidence="2" key="1">
    <citation type="journal article" date="2021" name="PeerJ">
        <title>Extensive microbial diversity within the chicken gut microbiome revealed by metagenomics and culture.</title>
        <authorList>
            <person name="Gilroy R."/>
            <person name="Ravi A."/>
            <person name="Getino M."/>
            <person name="Pursley I."/>
            <person name="Horton D.L."/>
            <person name="Alikhan N.F."/>
            <person name="Baker D."/>
            <person name="Gharbi K."/>
            <person name="Hall N."/>
            <person name="Watson M."/>
            <person name="Adriaenssens E.M."/>
            <person name="Foster-Nyarko E."/>
            <person name="Jarju S."/>
            <person name="Secka A."/>
            <person name="Antonio M."/>
            <person name="Oren A."/>
            <person name="Chaudhuri R.R."/>
            <person name="La Ragione R."/>
            <person name="Hildebrand F."/>
            <person name="Pallen M.J."/>
        </authorList>
    </citation>
    <scope>NUCLEOTIDE SEQUENCE</scope>
    <source>
        <strain evidence="2">CHK188-16595</strain>
    </source>
</reference>
<dbReference type="InterPro" id="IPR036291">
    <property type="entry name" value="NAD(P)-bd_dom_sf"/>
</dbReference>
<name>A0A9D2MIG3_9FIRM</name>
<feature type="domain" description="D-isomer specific 2-hydroxyacid dehydrogenase NAD-binding" evidence="1">
    <location>
        <begin position="97"/>
        <end position="191"/>
    </location>
</feature>
<dbReference type="InterPro" id="IPR006140">
    <property type="entry name" value="D-isomer_DH_NAD-bd"/>
</dbReference>
<evidence type="ECO:0000259" key="1">
    <source>
        <dbReference type="Pfam" id="PF02826"/>
    </source>
</evidence>
<dbReference type="SUPFAM" id="SSF51735">
    <property type="entry name" value="NAD(P)-binding Rossmann-fold domains"/>
    <property type="match status" value="1"/>
</dbReference>
<sequence>MKLVSFAVPYTQDKRMIYAAEYLEKHGFKYTEDTENCDFVLLPVPVKKEMIDSVKGKIVFYGKGDYKNGFDYMKNETYVQKNAFLTAEGAVACLEQNTDYSLTGSKILLIGYGRIAKALHKILCSYGSNITVCSRSSLSAAEVQFNGAKHISFSELKNPADYDIVINTVPHIVLTKDELAAQKKGVLILDLASFPGGVDTLVANSLKIKLINGRGMPSKYTQKTAGEIIAEAVMNMIEGEKL</sequence>
<dbReference type="AlphaFoldDB" id="A0A9D2MIG3"/>
<reference evidence="2" key="2">
    <citation type="submission" date="2021-04" db="EMBL/GenBank/DDBJ databases">
        <authorList>
            <person name="Gilroy R."/>
        </authorList>
    </citation>
    <scope>NUCLEOTIDE SEQUENCE</scope>
    <source>
        <strain evidence="2">CHK188-16595</strain>
    </source>
</reference>
<accession>A0A9D2MIG3</accession>
<gene>
    <name evidence="2" type="ORF">IAA37_06980</name>
</gene>
<dbReference type="GO" id="GO:0051287">
    <property type="term" value="F:NAD binding"/>
    <property type="evidence" value="ECO:0007669"/>
    <property type="project" value="InterPro"/>
</dbReference>
<evidence type="ECO:0000313" key="3">
    <source>
        <dbReference type="Proteomes" id="UP000823877"/>
    </source>
</evidence>
<proteinExistence type="predicted"/>
<dbReference type="Proteomes" id="UP000823877">
    <property type="component" value="Unassembled WGS sequence"/>
</dbReference>
<protein>
    <recommendedName>
        <fullName evidence="1">D-isomer specific 2-hydroxyacid dehydrogenase NAD-binding domain-containing protein</fullName>
    </recommendedName>
</protein>
<dbReference type="Gene3D" id="3.40.50.720">
    <property type="entry name" value="NAD(P)-binding Rossmann-like Domain"/>
    <property type="match status" value="1"/>
</dbReference>
<dbReference type="EMBL" id="DWXN01000012">
    <property type="protein sequence ID" value="HJB75396.1"/>
    <property type="molecule type" value="Genomic_DNA"/>
</dbReference>
<dbReference type="Pfam" id="PF02826">
    <property type="entry name" value="2-Hacid_dh_C"/>
    <property type="match status" value="1"/>
</dbReference>
<evidence type="ECO:0000313" key="2">
    <source>
        <dbReference type="EMBL" id="HJB75396.1"/>
    </source>
</evidence>